<feature type="compositionally biased region" description="Low complexity" evidence="1">
    <location>
        <begin position="131"/>
        <end position="143"/>
    </location>
</feature>
<name>A0AAN9INK3_CROPI</name>
<protein>
    <recommendedName>
        <fullName evidence="5">Secreted protein</fullName>
    </recommendedName>
</protein>
<sequence length="151" mass="16158">MAKIPLVMLVFILLVALPLRTVYSSTEDGQSATKKAATTTTQTPVVSPPKAPTVDVEEDDHTYDGPDPQVQEIERQIAAEKAAAEKKAATTTTQTPVVSPPKAPTEDVEEDDHTYDGPDPQVQEIERQIAAEKAAASSAAKQKATPKPKQL</sequence>
<proteinExistence type="predicted"/>
<evidence type="ECO:0000256" key="2">
    <source>
        <dbReference type="SAM" id="SignalP"/>
    </source>
</evidence>
<dbReference type="EMBL" id="JAYWIO010000002">
    <property type="protein sequence ID" value="KAK7283357.1"/>
    <property type="molecule type" value="Genomic_DNA"/>
</dbReference>
<reference evidence="3 4" key="1">
    <citation type="submission" date="2024-01" db="EMBL/GenBank/DDBJ databases">
        <title>The genomes of 5 underutilized Papilionoideae crops provide insights into root nodulation and disease resistanc.</title>
        <authorList>
            <person name="Yuan L."/>
        </authorList>
    </citation>
    <scope>NUCLEOTIDE SEQUENCE [LARGE SCALE GENOMIC DNA]</scope>
    <source>
        <strain evidence="3">ZHUSHIDOU_FW_LH</strain>
        <tissue evidence="3">Leaf</tissue>
    </source>
</reference>
<dbReference type="Proteomes" id="UP001372338">
    <property type="component" value="Unassembled WGS sequence"/>
</dbReference>
<feature type="chain" id="PRO_5042918980" description="Secreted protein" evidence="2">
    <location>
        <begin position="25"/>
        <end position="151"/>
    </location>
</feature>
<organism evidence="3 4">
    <name type="scientific">Crotalaria pallida</name>
    <name type="common">Smooth rattlebox</name>
    <name type="synonym">Crotalaria striata</name>
    <dbReference type="NCBI Taxonomy" id="3830"/>
    <lineage>
        <taxon>Eukaryota</taxon>
        <taxon>Viridiplantae</taxon>
        <taxon>Streptophyta</taxon>
        <taxon>Embryophyta</taxon>
        <taxon>Tracheophyta</taxon>
        <taxon>Spermatophyta</taxon>
        <taxon>Magnoliopsida</taxon>
        <taxon>eudicotyledons</taxon>
        <taxon>Gunneridae</taxon>
        <taxon>Pentapetalae</taxon>
        <taxon>rosids</taxon>
        <taxon>fabids</taxon>
        <taxon>Fabales</taxon>
        <taxon>Fabaceae</taxon>
        <taxon>Papilionoideae</taxon>
        <taxon>50 kb inversion clade</taxon>
        <taxon>genistoids sensu lato</taxon>
        <taxon>core genistoids</taxon>
        <taxon>Crotalarieae</taxon>
        <taxon>Crotalaria</taxon>
    </lineage>
</organism>
<comment type="caution">
    <text evidence="3">The sequence shown here is derived from an EMBL/GenBank/DDBJ whole genome shotgun (WGS) entry which is preliminary data.</text>
</comment>
<feature type="compositionally biased region" description="Low complexity" evidence="1">
    <location>
        <begin position="30"/>
        <end position="45"/>
    </location>
</feature>
<evidence type="ECO:0000256" key="1">
    <source>
        <dbReference type="SAM" id="MobiDB-lite"/>
    </source>
</evidence>
<keyword evidence="2" id="KW-0732">Signal</keyword>
<dbReference type="AlphaFoldDB" id="A0AAN9INK3"/>
<evidence type="ECO:0008006" key="5">
    <source>
        <dbReference type="Google" id="ProtNLM"/>
    </source>
</evidence>
<gene>
    <name evidence="3" type="ORF">RIF29_12818</name>
</gene>
<evidence type="ECO:0000313" key="4">
    <source>
        <dbReference type="Proteomes" id="UP001372338"/>
    </source>
</evidence>
<accession>A0AAN9INK3</accession>
<keyword evidence="4" id="KW-1185">Reference proteome</keyword>
<evidence type="ECO:0000313" key="3">
    <source>
        <dbReference type="EMBL" id="KAK7283357.1"/>
    </source>
</evidence>
<feature type="signal peptide" evidence="2">
    <location>
        <begin position="1"/>
        <end position="24"/>
    </location>
</feature>
<feature type="region of interest" description="Disordered" evidence="1">
    <location>
        <begin position="26"/>
        <end position="151"/>
    </location>
</feature>
<feature type="compositionally biased region" description="Basic and acidic residues" evidence="1">
    <location>
        <begin position="72"/>
        <end position="88"/>
    </location>
</feature>